<dbReference type="Proteomes" id="UP001328107">
    <property type="component" value="Unassembled WGS sequence"/>
</dbReference>
<evidence type="ECO:0000259" key="3">
    <source>
        <dbReference type="PROSITE" id="PS01180"/>
    </source>
</evidence>
<evidence type="ECO:0000313" key="6">
    <source>
        <dbReference type="Proteomes" id="UP001328107"/>
    </source>
</evidence>
<evidence type="ECO:0008006" key="7">
    <source>
        <dbReference type="Google" id="ProtNLM"/>
    </source>
</evidence>
<accession>A0AAN4Z8X7</accession>
<dbReference type="SMART" id="SM00034">
    <property type="entry name" value="CLECT"/>
    <property type="match status" value="1"/>
</dbReference>
<keyword evidence="6" id="KW-1185">Reference proteome</keyword>
<dbReference type="Pfam" id="PF00059">
    <property type="entry name" value="Lectin_C"/>
    <property type="match status" value="1"/>
</dbReference>
<organism evidence="5 6">
    <name type="scientific">Pristionchus mayeri</name>
    <dbReference type="NCBI Taxonomy" id="1317129"/>
    <lineage>
        <taxon>Eukaryota</taxon>
        <taxon>Metazoa</taxon>
        <taxon>Ecdysozoa</taxon>
        <taxon>Nematoda</taxon>
        <taxon>Chromadorea</taxon>
        <taxon>Rhabditida</taxon>
        <taxon>Rhabditina</taxon>
        <taxon>Diplogasteromorpha</taxon>
        <taxon>Diplogasteroidea</taxon>
        <taxon>Neodiplogasteridae</taxon>
        <taxon>Pristionchus</taxon>
    </lineage>
</organism>
<dbReference type="SUPFAM" id="SSF49854">
    <property type="entry name" value="Spermadhesin, CUB domain"/>
    <property type="match status" value="1"/>
</dbReference>
<dbReference type="AlphaFoldDB" id="A0AAN4Z8X7"/>
<proteinExistence type="predicted"/>
<dbReference type="SUPFAM" id="SSF56436">
    <property type="entry name" value="C-type lectin-like"/>
    <property type="match status" value="1"/>
</dbReference>
<dbReference type="InterPro" id="IPR018378">
    <property type="entry name" value="C-type_lectin_CS"/>
</dbReference>
<feature type="non-terminal residue" evidence="5">
    <location>
        <position position="1"/>
    </location>
</feature>
<name>A0AAN4Z8X7_9BILA</name>
<dbReference type="PANTHER" id="PTHR22991">
    <property type="entry name" value="PROTEIN CBG13490"/>
    <property type="match status" value="1"/>
</dbReference>
<dbReference type="PANTHER" id="PTHR22991:SF40">
    <property type="entry name" value="PROTEIN CBG13490"/>
    <property type="match status" value="1"/>
</dbReference>
<comment type="caution">
    <text evidence="5">The sequence shown here is derived from an EMBL/GenBank/DDBJ whole genome shotgun (WGS) entry which is preliminary data.</text>
</comment>
<comment type="caution">
    <text evidence="2">Lacks conserved residue(s) required for the propagation of feature annotation.</text>
</comment>
<feature type="domain" description="C-type lectin" evidence="4">
    <location>
        <begin position="163"/>
        <end position="275"/>
    </location>
</feature>
<dbReference type="InterPro" id="IPR000859">
    <property type="entry name" value="CUB_dom"/>
</dbReference>
<evidence type="ECO:0000259" key="4">
    <source>
        <dbReference type="PROSITE" id="PS50041"/>
    </source>
</evidence>
<dbReference type="Gene3D" id="3.10.100.10">
    <property type="entry name" value="Mannose-Binding Protein A, subunit A"/>
    <property type="match status" value="1"/>
</dbReference>
<evidence type="ECO:0000313" key="5">
    <source>
        <dbReference type="EMBL" id="GMR33355.1"/>
    </source>
</evidence>
<dbReference type="CDD" id="cd00041">
    <property type="entry name" value="CUB"/>
    <property type="match status" value="1"/>
</dbReference>
<keyword evidence="1" id="KW-1015">Disulfide bond</keyword>
<dbReference type="EMBL" id="BTRK01000001">
    <property type="protein sequence ID" value="GMR33355.1"/>
    <property type="molecule type" value="Genomic_DNA"/>
</dbReference>
<dbReference type="PROSITE" id="PS50041">
    <property type="entry name" value="C_TYPE_LECTIN_2"/>
    <property type="match status" value="1"/>
</dbReference>
<feature type="non-terminal residue" evidence="5">
    <location>
        <position position="383"/>
    </location>
</feature>
<dbReference type="SMART" id="SM00042">
    <property type="entry name" value="CUB"/>
    <property type="match status" value="1"/>
</dbReference>
<dbReference type="InterPro" id="IPR001304">
    <property type="entry name" value="C-type_lectin-like"/>
</dbReference>
<dbReference type="PROSITE" id="PS00615">
    <property type="entry name" value="C_TYPE_LECTIN_1"/>
    <property type="match status" value="1"/>
</dbReference>
<sequence>VQSTQSSCPSGYDIMWKGMCVRSIELSASGTVRNLTDYALFECAKGGGIPPKVDTGEVVNFMHSRWASGVGVKWDALGVVCDTKTSKFHWADGTPIIIPVPSVSCGSSTLYFNAETSKIESNSNDWDAWGLNLWCFKTIDLEIEENCYDYDVIQSSDGDVETCAKLSSNSLTMEMAEEECEADFSGLASIHSKQANDFIRRQATSMGYLNGLLIGGNVFDNGTFSWIDGSPVDYTNFAPGFPLPGDGSCVAMLTSSVAGQWINTDCSISIPFACTRTPDAQAPACGSKVYKEGEIIYSPGYPKNASEPCDYELQVPERKIVQLEILNFEANSCCDHLTLHEGTVGGRLIANLTGGNLNGRKFRTFASNVMHLSWQPYGGENVR</sequence>
<dbReference type="Pfam" id="PF00431">
    <property type="entry name" value="CUB"/>
    <property type="match status" value="1"/>
</dbReference>
<dbReference type="PROSITE" id="PS01180">
    <property type="entry name" value="CUB"/>
    <property type="match status" value="1"/>
</dbReference>
<evidence type="ECO:0000256" key="1">
    <source>
        <dbReference type="ARBA" id="ARBA00023157"/>
    </source>
</evidence>
<gene>
    <name evidence="5" type="ORF">PMAYCL1PPCAC_03550</name>
</gene>
<dbReference type="InterPro" id="IPR050976">
    <property type="entry name" value="Snaclec"/>
</dbReference>
<dbReference type="InterPro" id="IPR016187">
    <property type="entry name" value="CTDL_fold"/>
</dbReference>
<dbReference type="InterPro" id="IPR035914">
    <property type="entry name" value="Sperma_CUB_dom_sf"/>
</dbReference>
<dbReference type="Gene3D" id="2.60.120.290">
    <property type="entry name" value="Spermadhesin, CUB domain"/>
    <property type="match status" value="1"/>
</dbReference>
<feature type="domain" description="CUB" evidence="3">
    <location>
        <begin position="285"/>
        <end position="383"/>
    </location>
</feature>
<reference evidence="6" key="1">
    <citation type="submission" date="2022-10" db="EMBL/GenBank/DDBJ databases">
        <title>Genome assembly of Pristionchus species.</title>
        <authorList>
            <person name="Yoshida K."/>
            <person name="Sommer R.J."/>
        </authorList>
    </citation>
    <scope>NUCLEOTIDE SEQUENCE [LARGE SCALE GENOMIC DNA]</scope>
    <source>
        <strain evidence="6">RS5460</strain>
    </source>
</reference>
<dbReference type="CDD" id="cd00037">
    <property type="entry name" value="CLECT"/>
    <property type="match status" value="1"/>
</dbReference>
<dbReference type="InterPro" id="IPR016186">
    <property type="entry name" value="C-type_lectin-like/link_sf"/>
</dbReference>
<protein>
    <recommendedName>
        <fullName evidence="7">CUB domain-containing protein</fullName>
    </recommendedName>
</protein>
<evidence type="ECO:0000256" key="2">
    <source>
        <dbReference type="PROSITE-ProRule" id="PRU00059"/>
    </source>
</evidence>